<sequence>MQIKFADLLQDSWNFMRNQQRFSLTAVAIIVIIQLAVIFLFPHEPSSISQQQIDSRQIELPNMLPTILLGVANFFISLLMILNIQSINNGYYRHFFQHTAEALKAFFPVLLLNFAMILPLSLGGSIVIGTAEMMILAFPMIIIGFYWFFKLCLVIYVYLLEKPQKGFMETIKFTLQLSRGRMLPLVLFCIISYVVPGILSRMISGFGNSFVGVLITIILSTLISVFIAIFSFRFYQVYRQSPTNY</sequence>
<proteinExistence type="predicted"/>
<feature type="transmembrane region" description="Helical" evidence="1">
    <location>
        <begin position="134"/>
        <end position="160"/>
    </location>
</feature>
<dbReference type="OrthoDB" id="5689171at2"/>
<name>A0A011P4S7_9PAST</name>
<dbReference type="STRING" id="1122190.GCA_000621105_00973"/>
<keyword evidence="1" id="KW-0812">Transmembrane</keyword>
<feature type="transmembrane region" description="Helical" evidence="1">
    <location>
        <begin position="105"/>
        <end position="128"/>
    </location>
</feature>
<evidence type="ECO:0000256" key="1">
    <source>
        <dbReference type="SAM" id="Phobius"/>
    </source>
</evidence>
<keyword evidence="1" id="KW-1133">Transmembrane helix</keyword>
<feature type="transmembrane region" description="Helical" evidence="1">
    <location>
        <begin position="21"/>
        <end position="43"/>
    </location>
</feature>
<feature type="transmembrane region" description="Helical" evidence="1">
    <location>
        <begin position="209"/>
        <end position="232"/>
    </location>
</feature>
<reference evidence="2 3" key="1">
    <citation type="journal article" date="2014" name="Genome Announc.">
        <title>Genome Sequence of a Presumptive Mannheimia haemolytica Strain with an A1/A6-Cross-Reactive Serotype from a White-Tailed Deer (Odocoileus virginianus).</title>
        <authorList>
            <person name="Lawrence P.K."/>
            <person name="Bey R.F."/>
            <person name="Wiener B."/>
            <person name="Kittichotirat W."/>
            <person name="Bumgarner R.E."/>
        </authorList>
    </citation>
    <scope>NUCLEOTIDE SEQUENCE [LARGE SCALE GENOMIC DNA]</scope>
    <source>
        <strain evidence="2 3">PKL10</strain>
    </source>
</reference>
<dbReference type="PATRIC" id="fig|1450449.3.peg.1908"/>
<gene>
    <name evidence="2" type="ORF">AK33_09590</name>
</gene>
<feature type="transmembrane region" description="Helical" evidence="1">
    <location>
        <begin position="63"/>
        <end position="84"/>
    </location>
</feature>
<comment type="caution">
    <text evidence="2">The sequence shown here is derived from an EMBL/GenBank/DDBJ whole genome shotgun (WGS) entry which is preliminary data.</text>
</comment>
<dbReference type="Proteomes" id="UP000054123">
    <property type="component" value="Unassembled WGS sequence"/>
</dbReference>
<accession>A0A011P4S7</accession>
<dbReference type="RefSeq" id="WP_042803921.1">
    <property type="nucleotide sequence ID" value="NZ_AVSP01000005.1"/>
</dbReference>
<dbReference type="EMBL" id="JANJ01000007">
    <property type="protein sequence ID" value="EXI61479.1"/>
    <property type="molecule type" value="Genomic_DNA"/>
</dbReference>
<protein>
    <submittedName>
        <fullName evidence="2">Beta-methylgalactoside transporter inner membrane component</fullName>
    </submittedName>
</protein>
<evidence type="ECO:0000313" key="3">
    <source>
        <dbReference type="Proteomes" id="UP000054123"/>
    </source>
</evidence>
<evidence type="ECO:0000313" key="2">
    <source>
        <dbReference type="EMBL" id="EXI61479.1"/>
    </source>
</evidence>
<keyword evidence="1" id="KW-0472">Membrane</keyword>
<organism evidence="2 3">
    <name type="scientific">Mannheimia granulomatis</name>
    <dbReference type="NCBI Taxonomy" id="85402"/>
    <lineage>
        <taxon>Bacteria</taxon>
        <taxon>Pseudomonadati</taxon>
        <taxon>Pseudomonadota</taxon>
        <taxon>Gammaproteobacteria</taxon>
        <taxon>Pasteurellales</taxon>
        <taxon>Pasteurellaceae</taxon>
        <taxon>Mannheimia</taxon>
    </lineage>
</organism>
<dbReference type="AlphaFoldDB" id="A0A011P4S7"/>
<feature type="transmembrane region" description="Helical" evidence="1">
    <location>
        <begin position="181"/>
        <end position="203"/>
    </location>
</feature>
<keyword evidence="3" id="KW-1185">Reference proteome</keyword>